<name>A0ABX1R902_9PSEU</name>
<dbReference type="Proteomes" id="UP001296706">
    <property type="component" value="Unassembled WGS sequence"/>
</dbReference>
<evidence type="ECO:0000256" key="2">
    <source>
        <dbReference type="ARBA" id="ARBA00023125"/>
    </source>
</evidence>
<accession>A0ABX1R902</accession>
<evidence type="ECO:0000256" key="4">
    <source>
        <dbReference type="PROSITE-ProRule" id="PRU00335"/>
    </source>
</evidence>
<dbReference type="RefSeq" id="WP_169393662.1">
    <property type="nucleotide sequence ID" value="NZ_BAAAJH010000016.1"/>
</dbReference>
<evidence type="ECO:0000313" key="7">
    <source>
        <dbReference type="Proteomes" id="UP001296706"/>
    </source>
</evidence>
<dbReference type="InterPro" id="IPR036271">
    <property type="entry name" value="Tet_transcr_reg_TetR-rel_C_sf"/>
</dbReference>
<protein>
    <submittedName>
        <fullName evidence="6">TetR/AcrR family transcriptional regulator</fullName>
    </submittedName>
</protein>
<dbReference type="PROSITE" id="PS50977">
    <property type="entry name" value="HTH_TETR_2"/>
    <property type="match status" value="1"/>
</dbReference>
<keyword evidence="2 4" id="KW-0238">DNA-binding</keyword>
<comment type="caution">
    <text evidence="6">The sequence shown here is derived from an EMBL/GenBank/DDBJ whole genome shotgun (WGS) entry which is preliminary data.</text>
</comment>
<evidence type="ECO:0000256" key="3">
    <source>
        <dbReference type="ARBA" id="ARBA00023163"/>
    </source>
</evidence>
<dbReference type="PANTHER" id="PTHR47506">
    <property type="entry name" value="TRANSCRIPTIONAL REGULATORY PROTEIN"/>
    <property type="match status" value="1"/>
</dbReference>
<proteinExistence type="predicted"/>
<keyword evidence="7" id="KW-1185">Reference proteome</keyword>
<dbReference type="SUPFAM" id="SSF48498">
    <property type="entry name" value="Tetracyclin repressor-like, C-terminal domain"/>
    <property type="match status" value="1"/>
</dbReference>
<keyword evidence="3" id="KW-0804">Transcription</keyword>
<evidence type="ECO:0000256" key="1">
    <source>
        <dbReference type="ARBA" id="ARBA00023015"/>
    </source>
</evidence>
<evidence type="ECO:0000313" key="6">
    <source>
        <dbReference type="EMBL" id="NMH75590.1"/>
    </source>
</evidence>
<dbReference type="Gene3D" id="1.10.357.10">
    <property type="entry name" value="Tetracycline Repressor, domain 2"/>
    <property type="match status" value="1"/>
</dbReference>
<feature type="domain" description="HTH tetR-type" evidence="5">
    <location>
        <begin position="9"/>
        <end position="69"/>
    </location>
</feature>
<dbReference type="PANTHER" id="PTHR47506:SF7">
    <property type="entry name" value="TRANSCRIPTIONAL REGULATORY PROTEIN"/>
    <property type="match status" value="1"/>
</dbReference>
<organism evidence="6 7">
    <name type="scientific">Pseudonocardia xinjiangensis</name>
    <dbReference type="NCBI Taxonomy" id="75289"/>
    <lineage>
        <taxon>Bacteria</taxon>
        <taxon>Bacillati</taxon>
        <taxon>Actinomycetota</taxon>
        <taxon>Actinomycetes</taxon>
        <taxon>Pseudonocardiales</taxon>
        <taxon>Pseudonocardiaceae</taxon>
        <taxon>Pseudonocardia</taxon>
    </lineage>
</organism>
<reference evidence="6 7" key="1">
    <citation type="submission" date="2020-04" db="EMBL/GenBank/DDBJ databases">
        <authorList>
            <person name="Klaysubun C."/>
            <person name="Duangmal K."/>
            <person name="Lipun K."/>
        </authorList>
    </citation>
    <scope>NUCLEOTIDE SEQUENCE [LARGE SCALE GENOMIC DNA]</scope>
    <source>
        <strain evidence="6 7">JCM 11839</strain>
    </source>
</reference>
<feature type="DNA-binding region" description="H-T-H motif" evidence="4">
    <location>
        <begin position="32"/>
        <end position="51"/>
    </location>
</feature>
<dbReference type="EMBL" id="JAAXKY010000001">
    <property type="protein sequence ID" value="NMH75590.1"/>
    <property type="molecule type" value="Genomic_DNA"/>
</dbReference>
<dbReference type="PRINTS" id="PR00455">
    <property type="entry name" value="HTHTETR"/>
</dbReference>
<dbReference type="InterPro" id="IPR009057">
    <property type="entry name" value="Homeodomain-like_sf"/>
</dbReference>
<keyword evidence="1" id="KW-0805">Transcription regulation</keyword>
<evidence type="ECO:0000259" key="5">
    <source>
        <dbReference type="PROSITE" id="PS50977"/>
    </source>
</evidence>
<dbReference type="Pfam" id="PF00440">
    <property type="entry name" value="TetR_N"/>
    <property type="match status" value="1"/>
</dbReference>
<dbReference type="InterPro" id="IPR001647">
    <property type="entry name" value="HTH_TetR"/>
</dbReference>
<dbReference type="SUPFAM" id="SSF46689">
    <property type="entry name" value="Homeodomain-like"/>
    <property type="match status" value="1"/>
</dbReference>
<gene>
    <name evidence="6" type="ORF">HF577_00375</name>
</gene>
<sequence length="193" mass="20630">MRYGKDHKQATRQRIVEAAGRRFKRDGIDGSGVASLMADAGLTNGAFYAHFASKEDLVATAVADQLRAQGQQFTELASGGGAEQIVRSYLSVRHRDNPEEGCPSAALLDEIGRCSDGTRRAYTDGLLATIDAILARSAPDDLQAARARTLSVFATMVGTLQLSRALADRDLADAVLEQGLRNVLALLGLEQRG</sequence>
<dbReference type="Gene3D" id="1.10.10.60">
    <property type="entry name" value="Homeodomain-like"/>
    <property type="match status" value="1"/>
</dbReference>